<dbReference type="GeneID" id="111816970"/>
<evidence type="ECO:0000313" key="4">
    <source>
        <dbReference type="RefSeq" id="XP_023571802.1"/>
    </source>
</evidence>
<feature type="compositionally biased region" description="Basic residues" evidence="1">
    <location>
        <begin position="123"/>
        <end position="148"/>
    </location>
</feature>
<keyword evidence="2" id="KW-0812">Transmembrane</keyword>
<name>A0A6P6EIG5_OCTDE</name>
<reference evidence="4" key="1">
    <citation type="submission" date="2025-08" db="UniProtKB">
        <authorList>
            <consortium name="RefSeq"/>
        </authorList>
    </citation>
    <scope>IDENTIFICATION</scope>
</reference>
<dbReference type="AlphaFoldDB" id="A0A6P6EIG5"/>
<sequence>MLGFLGSLTLVGWVMGTLVAVLLLVMLLATCLFYRPQEDDRERNHLAVEENRAQRLRPRLFHRRHPGHVSPLLSAGLQQHQLHHQAHLQHLQQAHRFHRQCHHQLLQQHYQDFQHHLQNFQHHLQHHHQALHHPLQHHHLHHAHGGLH</sequence>
<feature type="transmembrane region" description="Helical" evidence="2">
    <location>
        <begin position="12"/>
        <end position="34"/>
    </location>
</feature>
<keyword evidence="2" id="KW-1133">Transmembrane helix</keyword>
<feature type="region of interest" description="Disordered" evidence="1">
    <location>
        <begin position="122"/>
        <end position="148"/>
    </location>
</feature>
<dbReference type="InParanoid" id="A0A6P6EIG5"/>
<protein>
    <submittedName>
        <fullName evidence="4">Histidine-rich carboxyl terminus protein 1</fullName>
    </submittedName>
</protein>
<evidence type="ECO:0000256" key="2">
    <source>
        <dbReference type="SAM" id="Phobius"/>
    </source>
</evidence>
<keyword evidence="3" id="KW-1185">Reference proteome</keyword>
<proteinExistence type="predicted"/>
<accession>A0A6P6EIG5</accession>
<evidence type="ECO:0000313" key="3">
    <source>
        <dbReference type="Proteomes" id="UP000515203"/>
    </source>
</evidence>
<gene>
    <name evidence="4" type="primary">Hrct1</name>
</gene>
<dbReference type="RefSeq" id="XP_023571802.1">
    <property type="nucleotide sequence ID" value="XM_023716034.1"/>
</dbReference>
<dbReference type="CTD" id="646962"/>
<keyword evidence="2" id="KW-0472">Membrane</keyword>
<organism evidence="3 4">
    <name type="scientific">Octodon degus</name>
    <name type="common">Degu</name>
    <name type="synonym">Sciurus degus</name>
    <dbReference type="NCBI Taxonomy" id="10160"/>
    <lineage>
        <taxon>Eukaryota</taxon>
        <taxon>Metazoa</taxon>
        <taxon>Chordata</taxon>
        <taxon>Craniata</taxon>
        <taxon>Vertebrata</taxon>
        <taxon>Euteleostomi</taxon>
        <taxon>Mammalia</taxon>
        <taxon>Eutheria</taxon>
        <taxon>Euarchontoglires</taxon>
        <taxon>Glires</taxon>
        <taxon>Rodentia</taxon>
        <taxon>Hystricomorpha</taxon>
        <taxon>Octodontidae</taxon>
        <taxon>Octodon</taxon>
    </lineage>
</organism>
<evidence type="ECO:0000256" key="1">
    <source>
        <dbReference type="SAM" id="MobiDB-lite"/>
    </source>
</evidence>
<dbReference type="Proteomes" id="UP000515203">
    <property type="component" value="Unplaced"/>
</dbReference>